<dbReference type="NCBIfam" id="TIGR00070">
    <property type="entry name" value="hisG"/>
    <property type="match status" value="1"/>
</dbReference>
<keyword evidence="10 18" id="KW-0328">Glycosyltransferase</keyword>
<dbReference type="eggNOG" id="arCOG02208">
    <property type="taxonomic scope" value="Archaea"/>
</dbReference>
<protein>
    <recommendedName>
        <fullName evidence="7 18">ATP phosphoribosyltransferase</fullName>
        <shortName evidence="18">ATP-PRT</shortName>
        <shortName evidence="18">ATP-PRTase</shortName>
        <ecNumber evidence="6 18">2.4.2.17</ecNumber>
    </recommendedName>
</protein>
<reference evidence="22" key="1">
    <citation type="journal article" date="2015" name="Microbiology">
        <title>Genome of Methanoregula boonei 6A8 reveals adaptations to oligotrophic peatland environments.</title>
        <authorList>
            <person name="Braeuer S."/>
            <person name="Cadillo-Quiroz H."/>
            <person name="Kyrpides N."/>
            <person name="Woyke T."/>
            <person name="Goodwin L."/>
            <person name="Detter C."/>
            <person name="Podell S."/>
            <person name="Yavitt J.B."/>
            <person name="Zinder S.H."/>
        </authorList>
    </citation>
    <scope>NUCLEOTIDE SEQUENCE [LARGE SCALE GENOMIC DNA]</scope>
    <source>
        <strain evidence="22">DSM 21154 / JCM 14090 / 6A8</strain>
    </source>
</reference>
<keyword evidence="9 18" id="KW-0028">Amino-acid biosynthesis</keyword>
<feature type="domain" description="ATP phosphoribosyltransferase catalytic" evidence="19">
    <location>
        <begin position="49"/>
        <end position="208"/>
    </location>
</feature>
<evidence type="ECO:0000256" key="8">
    <source>
        <dbReference type="ARBA" id="ARBA00022490"/>
    </source>
</evidence>
<dbReference type="AlphaFoldDB" id="A7I4J7"/>
<dbReference type="InterPro" id="IPR020621">
    <property type="entry name" value="ATP-PRT_HisG_long"/>
</dbReference>
<dbReference type="NCBIfam" id="TIGR03455">
    <property type="entry name" value="HisG_C-term"/>
    <property type="match status" value="1"/>
</dbReference>
<dbReference type="FunFam" id="3.30.70.120:FF:000002">
    <property type="entry name" value="ATP phosphoribosyltransferase"/>
    <property type="match status" value="1"/>
</dbReference>
<dbReference type="OrthoDB" id="33116at2157"/>
<evidence type="ECO:0000256" key="2">
    <source>
        <dbReference type="ARBA" id="ARBA00001946"/>
    </source>
</evidence>
<evidence type="ECO:0000256" key="10">
    <source>
        <dbReference type="ARBA" id="ARBA00022676"/>
    </source>
</evidence>
<comment type="subcellular location">
    <subcellularLocation>
        <location evidence="3 18">Cytoplasm</location>
    </subcellularLocation>
</comment>
<keyword evidence="16 18" id="KW-0368">Histidine biosynthesis</keyword>
<dbReference type="Gene3D" id="3.40.190.10">
    <property type="entry name" value="Periplasmic binding protein-like II"/>
    <property type="match status" value="2"/>
</dbReference>
<gene>
    <name evidence="18" type="primary">hisG</name>
    <name evidence="21" type="ordered locus">Mboo_0134</name>
</gene>
<keyword evidence="14 18" id="KW-0067">ATP-binding</keyword>
<dbReference type="EMBL" id="CP000780">
    <property type="protein sequence ID" value="ABS54658.1"/>
    <property type="molecule type" value="Genomic_DNA"/>
</dbReference>
<dbReference type="STRING" id="456442.Mboo_0134"/>
<dbReference type="InterPro" id="IPR001348">
    <property type="entry name" value="ATP_PRibTrfase_HisG"/>
</dbReference>
<evidence type="ECO:0000313" key="21">
    <source>
        <dbReference type="EMBL" id="ABS54658.1"/>
    </source>
</evidence>
<evidence type="ECO:0000313" key="22">
    <source>
        <dbReference type="Proteomes" id="UP000002408"/>
    </source>
</evidence>
<evidence type="ECO:0000259" key="20">
    <source>
        <dbReference type="Pfam" id="PF08029"/>
    </source>
</evidence>
<name>A7I4J7_METB6</name>
<keyword evidence="8 18" id="KW-0963">Cytoplasm</keyword>
<dbReference type="GO" id="GO:0000105">
    <property type="term" value="P:L-histidine biosynthetic process"/>
    <property type="evidence" value="ECO:0007669"/>
    <property type="project" value="UniProtKB-UniRule"/>
</dbReference>
<dbReference type="GO" id="GO:0003879">
    <property type="term" value="F:ATP phosphoribosyltransferase activity"/>
    <property type="evidence" value="ECO:0007669"/>
    <property type="project" value="UniProtKB-UniRule"/>
</dbReference>
<dbReference type="UniPathway" id="UPA00031">
    <property type="reaction ID" value="UER00006"/>
</dbReference>
<evidence type="ECO:0000256" key="14">
    <source>
        <dbReference type="ARBA" id="ARBA00022840"/>
    </source>
</evidence>
<evidence type="ECO:0000256" key="4">
    <source>
        <dbReference type="ARBA" id="ARBA00004667"/>
    </source>
</evidence>
<dbReference type="Gene3D" id="3.30.70.120">
    <property type="match status" value="1"/>
</dbReference>
<dbReference type="InterPro" id="IPR011322">
    <property type="entry name" value="N-reg_PII-like_a/b"/>
</dbReference>
<dbReference type="InterPro" id="IPR013820">
    <property type="entry name" value="ATP_PRibTrfase_cat"/>
</dbReference>
<organism evidence="21 22">
    <name type="scientific">Methanoregula boonei (strain DSM 21154 / JCM 14090 / 6A8)</name>
    <dbReference type="NCBI Taxonomy" id="456442"/>
    <lineage>
        <taxon>Archaea</taxon>
        <taxon>Methanobacteriati</taxon>
        <taxon>Methanobacteriota</taxon>
        <taxon>Stenosarchaea group</taxon>
        <taxon>Methanomicrobia</taxon>
        <taxon>Methanomicrobiales</taxon>
        <taxon>Methanoregulaceae</taxon>
        <taxon>Methanoregula</taxon>
    </lineage>
</organism>
<dbReference type="InterPro" id="IPR015867">
    <property type="entry name" value="N-reg_PII/ATP_PRibTrfase_C"/>
</dbReference>
<dbReference type="EC" id="2.4.2.17" evidence="6 18"/>
<dbReference type="GO" id="GO:0000287">
    <property type="term" value="F:magnesium ion binding"/>
    <property type="evidence" value="ECO:0007669"/>
    <property type="project" value="UniProtKB-UniRule"/>
</dbReference>
<dbReference type="HOGENOM" id="CLU_038115_1_1_2"/>
<evidence type="ECO:0000256" key="6">
    <source>
        <dbReference type="ARBA" id="ARBA00011946"/>
    </source>
</evidence>
<evidence type="ECO:0000256" key="11">
    <source>
        <dbReference type="ARBA" id="ARBA00022679"/>
    </source>
</evidence>
<dbReference type="HAMAP" id="MF_00079">
    <property type="entry name" value="HisG_Long"/>
    <property type="match status" value="1"/>
</dbReference>
<keyword evidence="11 18" id="KW-0808">Transferase</keyword>
<dbReference type="RefSeq" id="WP_011991146.1">
    <property type="nucleotide sequence ID" value="NC_009712.1"/>
</dbReference>
<dbReference type="PANTHER" id="PTHR21403">
    <property type="entry name" value="ATP PHOSPHORIBOSYLTRANSFERASE ATP-PRTASE"/>
    <property type="match status" value="1"/>
</dbReference>
<dbReference type="GO" id="GO:0005524">
    <property type="term" value="F:ATP binding"/>
    <property type="evidence" value="ECO:0007669"/>
    <property type="project" value="UniProtKB-KW"/>
</dbReference>
<evidence type="ECO:0000256" key="3">
    <source>
        <dbReference type="ARBA" id="ARBA00004496"/>
    </source>
</evidence>
<dbReference type="KEGG" id="mbn:Mboo_0134"/>
<comment type="similarity">
    <text evidence="5 18">Belongs to the ATP phosphoribosyltransferase family. Long subfamily.</text>
</comment>
<dbReference type="GO" id="GO:0005737">
    <property type="term" value="C:cytoplasm"/>
    <property type="evidence" value="ECO:0007669"/>
    <property type="project" value="UniProtKB-SubCell"/>
</dbReference>
<dbReference type="Proteomes" id="UP000002408">
    <property type="component" value="Chromosome"/>
</dbReference>
<evidence type="ECO:0000256" key="15">
    <source>
        <dbReference type="ARBA" id="ARBA00022842"/>
    </source>
</evidence>
<dbReference type="SUPFAM" id="SSF54913">
    <property type="entry name" value="GlnB-like"/>
    <property type="match status" value="1"/>
</dbReference>
<accession>A7I4J7</accession>
<comment type="activity regulation">
    <text evidence="18">Feedback inhibited by histidine.</text>
</comment>
<sequence>MITLALPKGSLEEQTLQLFKEADLEVRRTDRDYNPAIADHRIGKIKILRPQEIPTYVDKGYFDLGISGLDWVRETGADVVEVAALTYSKTGEGNVKIVIAVHRDEPIENAAQIRPGSRVTTEYPELTKQYFEEKKIPVQLFHSYGASEAKVPDLMDVVVDLTETGTTLRKNGLKIIGQIMESHTVIIANRAAWADPEKRREIEEIKTLLFGVLDARHRVLLSMNVPTAALEKIVTALPAMKKPTISRLHGIDYYSVQTVVQKNAVNGLIPKLKACGAEDILEIPIAKIVP</sequence>
<evidence type="ECO:0000256" key="18">
    <source>
        <dbReference type="HAMAP-Rule" id="MF_00079"/>
    </source>
</evidence>
<comment type="pathway">
    <text evidence="4 18">Amino-acid biosynthesis; L-histidine biosynthesis; L-histidine from 5-phospho-alpha-D-ribose 1-diphosphate: step 1/9.</text>
</comment>
<dbReference type="PANTHER" id="PTHR21403:SF10">
    <property type="entry name" value="ATP PHOSPHORIBOSYLTRANSFERASE"/>
    <property type="match status" value="1"/>
</dbReference>
<evidence type="ECO:0000259" key="19">
    <source>
        <dbReference type="Pfam" id="PF01634"/>
    </source>
</evidence>
<evidence type="ECO:0000256" key="12">
    <source>
        <dbReference type="ARBA" id="ARBA00022723"/>
    </source>
</evidence>
<evidence type="ECO:0000256" key="13">
    <source>
        <dbReference type="ARBA" id="ARBA00022741"/>
    </source>
</evidence>
<keyword evidence="15 18" id="KW-0460">Magnesium</keyword>
<keyword evidence="22" id="KW-1185">Reference proteome</keyword>
<keyword evidence="13 18" id="KW-0547">Nucleotide-binding</keyword>
<comment type="function">
    <text evidence="17 18">Catalyzes the condensation of ATP and 5-phosphoribose 1-diphosphate to form N'-(5'-phosphoribosyl)-ATP (PR-ATP). Has a crucial role in the pathway because the rate of histidine biosynthesis seems to be controlled primarily by regulation of HisG enzymatic activity.</text>
</comment>
<evidence type="ECO:0000256" key="5">
    <source>
        <dbReference type="ARBA" id="ARBA00007955"/>
    </source>
</evidence>
<evidence type="ECO:0000256" key="1">
    <source>
        <dbReference type="ARBA" id="ARBA00000915"/>
    </source>
</evidence>
<dbReference type="SUPFAM" id="SSF53850">
    <property type="entry name" value="Periplasmic binding protein-like II"/>
    <property type="match status" value="1"/>
</dbReference>
<keyword evidence="12 18" id="KW-0479">Metal-binding</keyword>
<dbReference type="Pfam" id="PF01634">
    <property type="entry name" value="HisG"/>
    <property type="match status" value="1"/>
</dbReference>
<dbReference type="InterPro" id="IPR013115">
    <property type="entry name" value="HisG_C"/>
</dbReference>
<evidence type="ECO:0000256" key="9">
    <source>
        <dbReference type="ARBA" id="ARBA00022605"/>
    </source>
</evidence>
<comment type="cofactor">
    <cofactor evidence="2 18">
        <name>Mg(2+)</name>
        <dbReference type="ChEBI" id="CHEBI:18420"/>
    </cofactor>
</comment>
<evidence type="ECO:0000256" key="16">
    <source>
        <dbReference type="ARBA" id="ARBA00023102"/>
    </source>
</evidence>
<comment type="catalytic activity">
    <reaction evidence="1 18">
        <text>1-(5-phospho-beta-D-ribosyl)-ATP + diphosphate = 5-phospho-alpha-D-ribose 1-diphosphate + ATP</text>
        <dbReference type="Rhea" id="RHEA:18473"/>
        <dbReference type="ChEBI" id="CHEBI:30616"/>
        <dbReference type="ChEBI" id="CHEBI:33019"/>
        <dbReference type="ChEBI" id="CHEBI:58017"/>
        <dbReference type="ChEBI" id="CHEBI:73183"/>
        <dbReference type="EC" id="2.4.2.17"/>
    </reaction>
</comment>
<dbReference type="GeneID" id="5411197"/>
<dbReference type="Pfam" id="PF08029">
    <property type="entry name" value="HisG_C"/>
    <property type="match status" value="1"/>
</dbReference>
<dbReference type="CDD" id="cd13593">
    <property type="entry name" value="PBP2_HisGL3"/>
    <property type="match status" value="1"/>
</dbReference>
<proteinExistence type="inferred from homology"/>
<evidence type="ECO:0000256" key="17">
    <source>
        <dbReference type="ARBA" id="ARBA00024861"/>
    </source>
</evidence>
<evidence type="ECO:0000256" key="7">
    <source>
        <dbReference type="ARBA" id="ARBA00020998"/>
    </source>
</evidence>
<feature type="domain" description="Histidine biosynthesis HisG C-terminal" evidence="20">
    <location>
        <begin position="215"/>
        <end position="287"/>
    </location>
</feature>